<organism evidence="1">
    <name type="scientific">Picea sitchensis</name>
    <name type="common">Sitka spruce</name>
    <name type="synonym">Pinus sitchensis</name>
    <dbReference type="NCBI Taxonomy" id="3332"/>
    <lineage>
        <taxon>Eukaryota</taxon>
        <taxon>Viridiplantae</taxon>
        <taxon>Streptophyta</taxon>
        <taxon>Embryophyta</taxon>
        <taxon>Tracheophyta</taxon>
        <taxon>Spermatophyta</taxon>
        <taxon>Pinopsida</taxon>
        <taxon>Pinidae</taxon>
        <taxon>Conifers I</taxon>
        <taxon>Pinales</taxon>
        <taxon>Pinaceae</taxon>
        <taxon>Picea</taxon>
    </lineage>
</organism>
<reference evidence="1" key="1">
    <citation type="journal article" date="2008" name="BMC Genomics">
        <title>A conifer genomics resource of 200,000 spruce (Picea spp.) ESTs and 6,464 high-quality, sequence-finished full-length cDNAs for Sitka spruce (Picea sitchensis).</title>
        <authorList>
            <person name="Ralph S.G."/>
            <person name="Chun H.J."/>
            <person name="Kolosova N."/>
            <person name="Cooper D."/>
            <person name="Oddy C."/>
            <person name="Ritland C.E."/>
            <person name="Kirkpatrick R."/>
            <person name="Moore R."/>
            <person name="Barber S."/>
            <person name="Holt R.A."/>
            <person name="Jones S.J."/>
            <person name="Marra M.A."/>
            <person name="Douglas C.J."/>
            <person name="Ritland K."/>
            <person name="Bohlmann J."/>
        </authorList>
    </citation>
    <scope>NUCLEOTIDE SEQUENCE</scope>
    <source>
        <tissue evidence="1">Bark</tissue>
    </source>
</reference>
<evidence type="ECO:0000313" key="1">
    <source>
        <dbReference type="EMBL" id="ABK26364.1"/>
    </source>
</evidence>
<proteinExistence type="evidence at transcript level"/>
<sequence>MCSLDSECCRLDLTETPPLIKSSLSYCEDSAVALRIGA</sequence>
<dbReference type="EMBL" id="EF087109">
    <property type="protein sequence ID" value="ABK26364.1"/>
    <property type="molecule type" value="mRNA"/>
</dbReference>
<dbReference type="AlphaFoldDB" id="A9P0F3"/>
<accession>A9P0F3</accession>
<protein>
    <submittedName>
        <fullName evidence="1">Uncharacterized protein</fullName>
    </submittedName>
</protein>
<name>A9P0F3_PICSI</name>